<dbReference type="SUPFAM" id="SSF81442">
    <property type="entry name" value="Cytochrome c oxidase subunit I-like"/>
    <property type="match status" value="1"/>
</dbReference>
<keyword evidence="1" id="KW-0813">Transport</keyword>
<feature type="transmembrane region" description="Helical" evidence="2">
    <location>
        <begin position="72"/>
        <end position="105"/>
    </location>
</feature>
<keyword evidence="5" id="KW-1185">Reference proteome</keyword>
<comment type="caution">
    <text evidence="4">The sequence shown here is derived from an EMBL/GenBank/DDBJ whole genome shotgun (WGS) entry which is preliminary data.</text>
</comment>
<dbReference type="Gene3D" id="1.20.210.10">
    <property type="entry name" value="Cytochrome c oxidase-like, subunit I domain"/>
    <property type="match status" value="1"/>
</dbReference>
<feature type="transmembrane region" description="Helical" evidence="2">
    <location>
        <begin position="247"/>
        <end position="264"/>
    </location>
</feature>
<evidence type="ECO:0000313" key="4">
    <source>
        <dbReference type="EMBL" id="TYB77836.1"/>
    </source>
</evidence>
<dbReference type="PRINTS" id="PR01165">
    <property type="entry name" value="CYCOXIDASEI"/>
</dbReference>
<dbReference type="GO" id="GO:0004129">
    <property type="term" value="F:cytochrome-c oxidase activity"/>
    <property type="evidence" value="ECO:0007669"/>
    <property type="project" value="InterPro"/>
</dbReference>
<dbReference type="GO" id="GO:0009060">
    <property type="term" value="P:aerobic respiration"/>
    <property type="evidence" value="ECO:0007669"/>
    <property type="project" value="InterPro"/>
</dbReference>
<feature type="transmembrane region" description="Helical" evidence="2">
    <location>
        <begin position="490"/>
        <end position="510"/>
    </location>
</feature>
<proteinExistence type="predicted"/>
<feature type="transmembrane region" description="Helical" evidence="2">
    <location>
        <begin position="34"/>
        <end position="60"/>
    </location>
</feature>
<feature type="domain" description="Cytochrome oxidase subunit I profile" evidence="3">
    <location>
        <begin position="41"/>
        <end position="511"/>
    </location>
</feature>
<keyword evidence="2" id="KW-0472">Membrane</keyword>
<dbReference type="PANTHER" id="PTHR10422">
    <property type="entry name" value="CYTOCHROME C OXIDASE SUBUNIT 1"/>
    <property type="match status" value="1"/>
</dbReference>
<dbReference type="Proteomes" id="UP000322080">
    <property type="component" value="Unassembled WGS sequence"/>
</dbReference>
<keyword evidence="2" id="KW-0812">Transmembrane</keyword>
<dbReference type="PROSITE" id="PS50855">
    <property type="entry name" value="COX1"/>
    <property type="match status" value="1"/>
</dbReference>
<feature type="transmembrane region" description="Helical" evidence="2">
    <location>
        <begin position="397"/>
        <end position="421"/>
    </location>
</feature>
<dbReference type="GO" id="GO:0020037">
    <property type="term" value="F:heme binding"/>
    <property type="evidence" value="ECO:0007669"/>
    <property type="project" value="InterPro"/>
</dbReference>
<sequence>MTTIDHGAISAPVAAVQYRTCPFTGRRIERSAELLIRVNAVAAVLFLALGGLFGLLVALTRWPAVQLLPADWFYLVLTGHGANVLLFWIIFFEIAVLYFASAVVLGSRLAAPKWAWLGFVLMVVGAVMANYAVLHGDSTVMFTSYPPMMAEHWFYLSLIVFAVGALIGVFVFFGTLVVAKNENTYNGSVPLVTFGAITAAIIAVFTLAAGAIILIPTWLWSLGFISGIDTLMYKLVWWGMGHSSQQINVSAHVSIWYAIAAMVVGAKPLSEKVSRFAFLMYILFLQLASAHHLLAEPGLSSTWKIVNTSYMMYLAVMGSMIHGLTVPGAIEAAQRRNGYTRGMFEWLTKAPWGNPAFSGMFMSLVMFGFLGGITGVILGTEQLNVLMHNTIYVPGHFHGTVVAGTTLAFMAMTFLVVPLIFQRDIVLPTLAKWQPYLFGLGAGGISLFMMGAGTLGVPRRHWDLAMTDAGIPYEFAPGAYLMMGLNGMSAILAATGGLLFIVLVVASIFWGPKLDKPGAKLRFPLHDDGAKAVSEYGSEGTFKLPGTIMLVTIFFVSFVLYYFINWKYLSDLWLFN</sequence>
<dbReference type="InterPro" id="IPR000883">
    <property type="entry name" value="Cyt_C_Oxase_1"/>
</dbReference>
<protein>
    <submittedName>
        <fullName evidence="4">Cytochrome C oxidase subunit I</fullName>
    </submittedName>
</protein>
<keyword evidence="1" id="KW-0679">Respiratory chain</keyword>
<name>A0A5D0RAE6_9RHOB</name>
<keyword evidence="2" id="KW-1133">Transmembrane helix</keyword>
<keyword evidence="1" id="KW-0249">Electron transport</keyword>
<dbReference type="PANTHER" id="PTHR10422:SF40">
    <property type="entry name" value="CYTOCHROME C OXIDASE SUBUNIT I"/>
    <property type="match status" value="1"/>
</dbReference>
<evidence type="ECO:0000313" key="5">
    <source>
        <dbReference type="Proteomes" id="UP000322080"/>
    </source>
</evidence>
<feature type="transmembrane region" description="Helical" evidence="2">
    <location>
        <begin position="153"/>
        <end position="179"/>
    </location>
</feature>
<feature type="transmembrane region" description="Helical" evidence="2">
    <location>
        <begin position="310"/>
        <end position="333"/>
    </location>
</feature>
<dbReference type="InterPro" id="IPR023616">
    <property type="entry name" value="Cyt_c_oxase-like_su1_dom"/>
</dbReference>
<evidence type="ECO:0000259" key="3">
    <source>
        <dbReference type="PROSITE" id="PS50855"/>
    </source>
</evidence>
<feature type="transmembrane region" description="Helical" evidence="2">
    <location>
        <begin position="191"/>
        <end position="215"/>
    </location>
</feature>
<feature type="transmembrane region" description="Helical" evidence="2">
    <location>
        <begin position="276"/>
        <end position="295"/>
    </location>
</feature>
<dbReference type="AlphaFoldDB" id="A0A5D0RAE6"/>
<feature type="transmembrane region" description="Helical" evidence="2">
    <location>
        <begin position="114"/>
        <end position="133"/>
    </location>
</feature>
<reference evidence="4 5" key="1">
    <citation type="submission" date="2019-08" db="EMBL/GenBank/DDBJ databases">
        <title>Identification of a novel species of the genus Boseongicola.</title>
        <authorList>
            <person name="Zhang X.-Q."/>
        </authorList>
    </citation>
    <scope>NUCLEOTIDE SEQUENCE [LARGE SCALE GENOMIC DNA]</scope>
    <source>
        <strain evidence="4 5">HY14</strain>
    </source>
</reference>
<accession>A0A5D0RAE6</accession>
<dbReference type="GO" id="GO:0016020">
    <property type="term" value="C:membrane"/>
    <property type="evidence" value="ECO:0007669"/>
    <property type="project" value="InterPro"/>
</dbReference>
<dbReference type="InterPro" id="IPR036927">
    <property type="entry name" value="Cyt_c_oxase-like_su1_sf"/>
</dbReference>
<feature type="transmembrane region" description="Helical" evidence="2">
    <location>
        <begin position="544"/>
        <end position="564"/>
    </location>
</feature>
<dbReference type="Pfam" id="PF00115">
    <property type="entry name" value="COX1"/>
    <property type="match status" value="1"/>
</dbReference>
<dbReference type="EMBL" id="VSIY01000015">
    <property type="protein sequence ID" value="TYB77836.1"/>
    <property type="molecule type" value="Genomic_DNA"/>
</dbReference>
<evidence type="ECO:0000256" key="2">
    <source>
        <dbReference type="SAM" id="Phobius"/>
    </source>
</evidence>
<evidence type="ECO:0000256" key="1">
    <source>
        <dbReference type="ARBA" id="ARBA00022660"/>
    </source>
</evidence>
<organism evidence="4 5">
    <name type="scientific">Maritimibacter fusiformis</name>
    <dbReference type="NCBI Taxonomy" id="2603819"/>
    <lineage>
        <taxon>Bacteria</taxon>
        <taxon>Pseudomonadati</taxon>
        <taxon>Pseudomonadota</taxon>
        <taxon>Alphaproteobacteria</taxon>
        <taxon>Rhodobacterales</taxon>
        <taxon>Roseobacteraceae</taxon>
        <taxon>Maritimibacter</taxon>
    </lineage>
</organism>
<feature type="transmembrane region" description="Helical" evidence="2">
    <location>
        <begin position="354"/>
        <end position="377"/>
    </location>
</feature>
<gene>
    <name evidence="4" type="ORF">FVF75_16460</name>
</gene>
<feature type="transmembrane region" description="Helical" evidence="2">
    <location>
        <begin position="433"/>
        <end position="457"/>
    </location>
</feature>
<dbReference type="RefSeq" id="WP_148379873.1">
    <property type="nucleotide sequence ID" value="NZ_VSIY01000015.1"/>
</dbReference>